<proteinExistence type="predicted"/>
<protein>
    <submittedName>
        <fullName evidence="1">Uncharacterized protein</fullName>
    </submittedName>
</protein>
<reference evidence="1 2" key="1">
    <citation type="submission" date="2021-03" db="EMBL/GenBank/DDBJ databases">
        <title>Genomic Encyclopedia of Type Strains, Phase IV (KMG-IV): sequencing the most valuable type-strain genomes for metagenomic binning, comparative biology and taxonomic classification.</title>
        <authorList>
            <person name="Goeker M."/>
        </authorList>
    </citation>
    <scope>NUCLEOTIDE SEQUENCE [LARGE SCALE GENOMIC DNA]</scope>
    <source>
        <strain evidence="1 2">DSM 26048</strain>
    </source>
</reference>
<evidence type="ECO:0000313" key="2">
    <source>
        <dbReference type="Proteomes" id="UP001519287"/>
    </source>
</evidence>
<dbReference type="EMBL" id="JAGGLB010000027">
    <property type="protein sequence ID" value="MBP1994630.1"/>
    <property type="molecule type" value="Genomic_DNA"/>
</dbReference>
<keyword evidence="2" id="KW-1185">Reference proteome</keyword>
<dbReference type="RefSeq" id="WP_209976469.1">
    <property type="nucleotide sequence ID" value="NZ_JAGGLB010000027.1"/>
</dbReference>
<sequence>MELGISWHYYLTLVAALFRMSSFSAALREKPFAGCPFELGVRAIRPIVAREREGMWAEELVQNQVFISIFVQSGGGAVYMIKNFF</sequence>
<comment type="caution">
    <text evidence="1">The sequence shown here is derived from an EMBL/GenBank/DDBJ whole genome shotgun (WGS) entry which is preliminary data.</text>
</comment>
<dbReference type="Proteomes" id="UP001519287">
    <property type="component" value="Unassembled WGS sequence"/>
</dbReference>
<accession>A0ABS4J5R9</accession>
<gene>
    <name evidence="1" type="ORF">J2Z66_006269</name>
</gene>
<evidence type="ECO:0000313" key="1">
    <source>
        <dbReference type="EMBL" id="MBP1994630.1"/>
    </source>
</evidence>
<organism evidence="1 2">
    <name type="scientific">Paenibacillus eucommiae</name>
    <dbReference type="NCBI Taxonomy" id="1355755"/>
    <lineage>
        <taxon>Bacteria</taxon>
        <taxon>Bacillati</taxon>
        <taxon>Bacillota</taxon>
        <taxon>Bacilli</taxon>
        <taxon>Bacillales</taxon>
        <taxon>Paenibacillaceae</taxon>
        <taxon>Paenibacillus</taxon>
    </lineage>
</organism>
<name>A0ABS4J5R9_9BACL</name>